<comment type="subcellular location">
    <subcellularLocation>
        <location evidence="1">Cytoplasm</location>
    </subcellularLocation>
</comment>
<dbReference type="Gene3D" id="1.10.533.10">
    <property type="entry name" value="Death Domain, Fas"/>
    <property type="match status" value="1"/>
</dbReference>
<dbReference type="SMART" id="SM01288">
    <property type="entry name" value="FISNA"/>
    <property type="match status" value="1"/>
</dbReference>
<keyword evidence="9" id="KW-1185">Reference proteome</keyword>
<dbReference type="OMA" id="NHCNLTE"/>
<dbReference type="InterPro" id="IPR001611">
    <property type="entry name" value="Leu-rich_rpt"/>
</dbReference>
<keyword evidence="5" id="KW-0547">Nucleotide-binding</keyword>
<dbReference type="Pfam" id="PF17779">
    <property type="entry name" value="WHD_NOD2"/>
    <property type="match status" value="1"/>
</dbReference>
<reference evidence="8" key="3">
    <citation type="submission" date="2025-09" db="UniProtKB">
        <authorList>
            <consortium name="Ensembl"/>
        </authorList>
    </citation>
    <scope>IDENTIFICATION</scope>
</reference>
<keyword evidence="2" id="KW-0963">Cytoplasm</keyword>
<dbReference type="Pfam" id="PF02758">
    <property type="entry name" value="PYRIN"/>
    <property type="match status" value="1"/>
</dbReference>
<dbReference type="InterPro" id="IPR041267">
    <property type="entry name" value="NLRP_HD2"/>
</dbReference>
<accession>A0A671VQ01</accession>
<evidence type="ECO:0000256" key="1">
    <source>
        <dbReference type="ARBA" id="ARBA00004496"/>
    </source>
</evidence>
<dbReference type="Pfam" id="PF17776">
    <property type="entry name" value="NLRC4_HD2"/>
    <property type="match status" value="1"/>
</dbReference>
<dbReference type="InterPro" id="IPR004020">
    <property type="entry name" value="DAPIN"/>
</dbReference>
<dbReference type="Ensembl" id="ENSSAUT00010028167.1">
    <property type="protein sequence ID" value="ENSSAUP00010026686.1"/>
    <property type="gene ID" value="ENSSAUG00010011568.1"/>
</dbReference>
<dbReference type="Gene3D" id="3.40.50.300">
    <property type="entry name" value="P-loop containing nucleotide triphosphate hydrolases"/>
    <property type="match status" value="1"/>
</dbReference>
<dbReference type="SUPFAM" id="SSF52047">
    <property type="entry name" value="RNI-like"/>
    <property type="match status" value="1"/>
</dbReference>
<dbReference type="Gene3D" id="3.80.10.10">
    <property type="entry name" value="Ribonuclease Inhibitor"/>
    <property type="match status" value="1"/>
</dbReference>
<dbReference type="InterPro" id="IPR051261">
    <property type="entry name" value="NLR"/>
</dbReference>
<dbReference type="InterPro" id="IPR011029">
    <property type="entry name" value="DEATH-like_dom_sf"/>
</dbReference>
<dbReference type="InterPro" id="IPR007111">
    <property type="entry name" value="NACHT_NTPase"/>
</dbReference>
<dbReference type="PANTHER" id="PTHR24106">
    <property type="entry name" value="NACHT, LRR AND CARD DOMAINS-CONTAINING"/>
    <property type="match status" value="1"/>
</dbReference>
<keyword evidence="3" id="KW-0433">Leucine-rich repeat</keyword>
<dbReference type="InterPro" id="IPR041075">
    <property type="entry name" value="NOD1/2_WH"/>
</dbReference>
<dbReference type="SMART" id="SM01289">
    <property type="entry name" value="PYRIN"/>
    <property type="match status" value="1"/>
</dbReference>
<reference evidence="8" key="2">
    <citation type="submission" date="2025-08" db="UniProtKB">
        <authorList>
            <consortium name="Ensembl"/>
        </authorList>
    </citation>
    <scope>IDENTIFICATION</scope>
</reference>
<dbReference type="GO" id="GO:0005737">
    <property type="term" value="C:cytoplasm"/>
    <property type="evidence" value="ECO:0007669"/>
    <property type="project" value="UniProtKB-SubCell"/>
</dbReference>
<evidence type="ECO:0000256" key="5">
    <source>
        <dbReference type="ARBA" id="ARBA00022741"/>
    </source>
</evidence>
<dbReference type="Pfam" id="PF13516">
    <property type="entry name" value="LRR_6"/>
    <property type="match status" value="3"/>
</dbReference>
<dbReference type="InterPro" id="IPR027417">
    <property type="entry name" value="P-loop_NTPase"/>
</dbReference>
<dbReference type="SUPFAM" id="SSF52540">
    <property type="entry name" value="P-loop containing nucleoside triphosphate hydrolases"/>
    <property type="match status" value="1"/>
</dbReference>
<dbReference type="InParanoid" id="A0A671VQ01"/>
<evidence type="ECO:0000313" key="9">
    <source>
        <dbReference type="Proteomes" id="UP000472265"/>
    </source>
</evidence>
<feature type="domain" description="Pyrin" evidence="7">
    <location>
        <begin position="3"/>
        <end position="92"/>
    </location>
</feature>
<dbReference type="FunFam" id="3.40.50.300:FF:000210">
    <property type="entry name" value="Si:dkey-16p6.1"/>
    <property type="match status" value="1"/>
</dbReference>
<reference evidence="8" key="1">
    <citation type="submission" date="2021-04" db="EMBL/GenBank/DDBJ databases">
        <authorList>
            <consortium name="Wellcome Sanger Institute Data Sharing"/>
        </authorList>
    </citation>
    <scope>NUCLEOTIDE SEQUENCE [LARGE SCALE GENOMIC DNA]</scope>
</reference>
<protein>
    <recommendedName>
        <fullName evidence="7">Pyrin domain-containing protein</fullName>
    </recommendedName>
</protein>
<evidence type="ECO:0000259" key="7">
    <source>
        <dbReference type="PROSITE" id="PS50824"/>
    </source>
</evidence>
<evidence type="ECO:0000313" key="8">
    <source>
        <dbReference type="Ensembl" id="ENSSAUP00010026686.1"/>
    </source>
</evidence>
<dbReference type="Pfam" id="PF14484">
    <property type="entry name" value="FISNA"/>
    <property type="match status" value="1"/>
</dbReference>
<dbReference type="Proteomes" id="UP000472265">
    <property type="component" value="Chromosome 14"/>
</dbReference>
<dbReference type="AlphaFoldDB" id="A0A671VQ01"/>
<evidence type="ECO:0000256" key="4">
    <source>
        <dbReference type="ARBA" id="ARBA00022737"/>
    </source>
</evidence>
<keyword evidence="6" id="KW-0067">ATP-binding</keyword>
<gene>
    <name evidence="8" type="primary">LOC115595199</name>
</gene>
<sequence length="837" mass="95275">TDMASVRKLILDILLELVDEDLKTFQFYLSRMPCDGFPHIPKSRVHGADRLCTVELLVVTYDYDGAVTVTVDILERMKLKLWAETLRKNYHEGKACLKLKKVDFQEKLKSTLKEKFQTIYEGNADEGDTVYLNKIYTELHVIEGAWGSFSEEHEVRQQRSNYVQAEETSIKASDIFKPKPNQDKRIRTVLTQGIPGVGKTVCAQKFTLSWAEGNENQDITLLFPLPFRELNPIIGEKDYSLMQLLHQFFPDIKPLEMLGTGCKALFIFDGLDETLLPLNFKHNKVLRDEKELAPLDVLITNLITGDLLGNSLIWITSRPTAASRIPRKHIHQWTEVRGFANERREEYFKKSLRDDNLAIRVINHVKSSRSLYIMCQIPVFCWITVTVMKKMLRNNVTGAIPSTLTEMYAYLLLCQTDRMVEGHYPIESNNVVLKLAELAFRQLEKGKLIFYEADLKECGMDVKEATIYSGVCTEVFMMEGRRRREVFSFVHLTIQEFLAAVYAHHSYMHRKDNVLLGYLKRVSTRWLPKSVFGFHKTAVEKASESPDGHWDLFLRFLLGLSLKSNKELLGRLLHLEAEADEDVARTIEFIKEKIKEEPEAKLNLFHCLSELKEESLVQEVQSFVSSGRLAKMNKQKWLYVYCLSRLNRCNLTENCCEVLASALSSTSSHLTELDLSDNSLKDSGVKLLCVGFGSPHCKLKSLRFVTHVSNLLETPKIGDCCEALAVALSAESTQLKELDLSANDLREAGLKGLCMGLCSHNCKLETVRLNQCKLRENCCADLAKVLSSGTSHLKTLDLSNNSLKDAGITLLTVGLRSPQCRLERLRSVHTEIMILTV</sequence>
<dbReference type="SUPFAM" id="SSF47986">
    <property type="entry name" value="DEATH domain"/>
    <property type="match status" value="1"/>
</dbReference>
<dbReference type="SMART" id="SM00368">
    <property type="entry name" value="LRR_RI"/>
    <property type="match status" value="4"/>
</dbReference>
<evidence type="ECO:0000256" key="2">
    <source>
        <dbReference type="ARBA" id="ARBA00022490"/>
    </source>
</evidence>
<proteinExistence type="predicted"/>
<dbReference type="GeneTree" id="ENSGT01150000286911"/>
<dbReference type="GO" id="GO:0005524">
    <property type="term" value="F:ATP binding"/>
    <property type="evidence" value="ECO:0007669"/>
    <property type="project" value="UniProtKB-KW"/>
</dbReference>
<evidence type="ECO:0000256" key="3">
    <source>
        <dbReference type="ARBA" id="ARBA00022614"/>
    </source>
</evidence>
<name>A0A671VQ01_SPAAU</name>
<dbReference type="InterPro" id="IPR032675">
    <property type="entry name" value="LRR_dom_sf"/>
</dbReference>
<dbReference type="InterPro" id="IPR029495">
    <property type="entry name" value="NACHT-assoc"/>
</dbReference>
<keyword evidence="4" id="KW-0677">Repeat</keyword>
<evidence type="ECO:0000256" key="6">
    <source>
        <dbReference type="ARBA" id="ARBA00022840"/>
    </source>
</evidence>
<dbReference type="Pfam" id="PF05729">
    <property type="entry name" value="NACHT"/>
    <property type="match status" value="1"/>
</dbReference>
<dbReference type="PROSITE" id="PS50824">
    <property type="entry name" value="DAPIN"/>
    <property type="match status" value="1"/>
</dbReference>
<dbReference type="PROSITE" id="PS51450">
    <property type="entry name" value="LRR"/>
    <property type="match status" value="1"/>
</dbReference>
<dbReference type="CDD" id="cd08321">
    <property type="entry name" value="Pyrin_ASC-like"/>
    <property type="match status" value="1"/>
</dbReference>
<organism evidence="8 9">
    <name type="scientific">Sparus aurata</name>
    <name type="common">Gilthead sea bream</name>
    <dbReference type="NCBI Taxonomy" id="8175"/>
    <lineage>
        <taxon>Eukaryota</taxon>
        <taxon>Metazoa</taxon>
        <taxon>Chordata</taxon>
        <taxon>Craniata</taxon>
        <taxon>Vertebrata</taxon>
        <taxon>Euteleostomi</taxon>
        <taxon>Actinopterygii</taxon>
        <taxon>Neopterygii</taxon>
        <taxon>Teleostei</taxon>
        <taxon>Neoteleostei</taxon>
        <taxon>Acanthomorphata</taxon>
        <taxon>Eupercaria</taxon>
        <taxon>Spariformes</taxon>
        <taxon>Sparidae</taxon>
        <taxon>Sparus</taxon>
    </lineage>
</organism>